<dbReference type="InterPro" id="IPR000477">
    <property type="entry name" value="RT_dom"/>
</dbReference>
<dbReference type="InterPro" id="IPR013597">
    <property type="entry name" value="Mat_intron_G2"/>
</dbReference>
<dbReference type="AlphaFoldDB" id="A0A1B2RYT3"/>
<dbReference type="GO" id="GO:0003964">
    <property type="term" value="F:RNA-directed DNA polymerase activity"/>
    <property type="evidence" value="ECO:0007669"/>
    <property type="project" value="UniProtKB-KW"/>
</dbReference>
<protein>
    <submittedName>
        <fullName evidence="2">Putative reverse transcriptase and intron maturase</fullName>
    </submittedName>
</protein>
<dbReference type="InterPro" id="IPR025960">
    <property type="entry name" value="RVT_N"/>
</dbReference>
<keyword evidence="2" id="KW-0808">Transferase</keyword>
<dbReference type="PANTHER" id="PTHR34047">
    <property type="entry name" value="NUCLEAR INTRON MATURASE 1, MITOCHONDRIAL-RELATED"/>
    <property type="match status" value="1"/>
</dbReference>
<evidence type="ECO:0000313" key="2">
    <source>
        <dbReference type="EMBL" id="AOC61487.1"/>
    </source>
</evidence>
<accession>A0A1B2RYT3</accession>
<keyword evidence="2" id="KW-0934">Plastid</keyword>
<evidence type="ECO:0000259" key="1">
    <source>
        <dbReference type="PROSITE" id="PS50878"/>
    </source>
</evidence>
<dbReference type="CDD" id="cd01651">
    <property type="entry name" value="RT_G2_intron"/>
    <property type="match status" value="1"/>
</dbReference>
<dbReference type="EMBL" id="KX306821">
    <property type="protein sequence ID" value="AOC61487.1"/>
    <property type="molecule type" value="Genomic_DNA"/>
</dbReference>
<proteinExistence type="predicted"/>
<dbReference type="InterPro" id="IPR051083">
    <property type="entry name" value="GrpII_Intron_Splice-Mob/Def"/>
</dbReference>
<dbReference type="Pfam" id="PF08388">
    <property type="entry name" value="GIIM"/>
    <property type="match status" value="1"/>
</dbReference>
<dbReference type="Pfam" id="PF00078">
    <property type="entry name" value="RVT_1"/>
    <property type="match status" value="1"/>
</dbReference>
<gene>
    <name evidence="2" type="primary">orf535</name>
</gene>
<dbReference type="PROSITE" id="PS50878">
    <property type="entry name" value="RT_POL"/>
    <property type="match status" value="1"/>
</dbReference>
<organism evidence="2">
    <name type="scientific">Rhexinema sarcinoideum</name>
    <dbReference type="NCBI Taxonomy" id="43261"/>
    <lineage>
        <taxon>Eukaryota</taxon>
        <taxon>Viridiplantae</taxon>
        <taxon>Chlorophyta</taxon>
        <taxon>core chlorophytes</taxon>
        <taxon>Ulvophyceae</taxon>
        <taxon>OUU clade</taxon>
        <taxon>Ulotrichales</taxon>
        <taxon>Helicodictyaceae</taxon>
        <taxon>Rhexinema</taxon>
    </lineage>
</organism>
<feature type="domain" description="Reverse transcriptase" evidence="1">
    <location>
        <begin position="91"/>
        <end position="360"/>
    </location>
</feature>
<keyword evidence="2" id="KW-0150">Chloroplast</keyword>
<keyword evidence="2" id="KW-0695">RNA-directed DNA polymerase</keyword>
<dbReference type="PANTHER" id="PTHR34047:SF8">
    <property type="entry name" value="PROTEIN YKFC"/>
    <property type="match status" value="1"/>
</dbReference>
<dbReference type="InterPro" id="IPR043502">
    <property type="entry name" value="DNA/RNA_pol_sf"/>
</dbReference>
<sequence length="535" mass="61613">MTSKLFYQSDSPHWNSVNWKHAEKNIANLQHRITMATKRGDNQQVRNLQRLLVRSLSGRLKAVRQVAQENQNKKTPGIDGKLWTTPQQKFQAALDLRKKSKTLPLRRIFIPKKDGSLRLNQLLLFEGSCLASGCGLRPLGIPAIRDRAAQAVWNFALLPVVEQTSDAAFYGFHPYRSCWDAFAQIRTVFSKKNSAEWVLVADIRKMFDTIDHNWLLENTPVEKKILKSWLKSGFFAGNEFSLTESGTPQVGIIFPTLANLTLNGLEVFLEKRFSKPCVQSKAAGHRFNEQGTKTGGYHPTKINVVRYENDFIVSGRSARQLELVRSAIETFLKPRGLQFHEDKNCITRVHSGFHFLGWKFWKTPNGAFLGQISRSSLKAHQEKIKNTIKESGNLPTPALIRKLNEQINGWTNYHRCSDGLWKVWGKMNKYVYELLWKWARKRHGKRSHTWIYNHHWLHLDGRRTFFAKELANFAPTEQSMGEKPLTAALRLRPQGFSNRKVNAEKLYTLKPYSARKILIRRLPASIKIFDLGQEP</sequence>
<keyword evidence="2" id="KW-0548">Nucleotidyltransferase</keyword>
<geneLocation type="chloroplast" evidence="2"/>
<reference evidence="2" key="1">
    <citation type="journal article" date="2016" name="Genome Biol. Evol.">
        <title>Mitochondrion-to-Chloroplast DNA Transfers and Intragenomic Proliferation of Chloroplast Group II Introns in Gloeotilopsis Green Algae (Ulotrichales, Ulvophyceae).</title>
        <authorList>
            <person name="Turmel M."/>
            <person name="Otis C."/>
            <person name="Lemieux C."/>
        </authorList>
    </citation>
    <scope>NUCLEOTIDE SEQUENCE</scope>
</reference>
<dbReference type="Pfam" id="PF13655">
    <property type="entry name" value="RVT_N"/>
    <property type="match status" value="1"/>
</dbReference>
<dbReference type="SUPFAM" id="SSF56672">
    <property type="entry name" value="DNA/RNA polymerases"/>
    <property type="match status" value="1"/>
</dbReference>
<name>A0A1B2RYT3_9CHLO</name>